<dbReference type="Pfam" id="PF03985">
    <property type="entry name" value="Paf1"/>
    <property type="match status" value="1"/>
</dbReference>
<accession>A0A6A6P2D5</accession>
<dbReference type="PANTHER" id="PTHR23188">
    <property type="entry name" value="RNA POLYMERASE II-ASSOCIATED FACTOR 1 HOMOLOG"/>
    <property type="match status" value="1"/>
</dbReference>
<comment type="similarity">
    <text evidence="2">Belongs to the PAF1 family.</text>
</comment>
<dbReference type="AlphaFoldDB" id="A0A6A6P2D5"/>
<dbReference type="OrthoDB" id="10260285at2759"/>
<keyword evidence="6" id="KW-1185">Reference proteome</keyword>
<name>A0A6A6P2D5_9PEZI</name>
<evidence type="ECO:0000256" key="1">
    <source>
        <dbReference type="ARBA" id="ARBA00004123"/>
    </source>
</evidence>
<feature type="region of interest" description="Disordered" evidence="4">
    <location>
        <begin position="156"/>
        <end position="175"/>
    </location>
</feature>
<feature type="compositionally biased region" description="Gly residues" evidence="4">
    <location>
        <begin position="345"/>
        <end position="354"/>
    </location>
</feature>
<sequence>MSGSSRPVYHQDYIARIRYSNALPPPPNPPKLLDIPNTGLASGQYTSAGYASRLAREQPLNIEADAELGMHVDLVGLPGVFEGDERSIQLLDNPPPPHPGDRPLLRPLAALGKPAAQTANVSFLRRTEYMTGGAVSTLRYDNSSASRDLFRTVTSRTAGAGAARKKRRGADPVNQNDPGYIVRAIAKGFDLAYPRDAGKLVGADGEPVKALETALEEREAWRRPQHPSRPDLKLLDAYPVLPDLGAFPDTGSYLMVKFQTNPVAVDADRYDDRLDVALLYPVESAANAEKLAVARAAYEARPEAGKPPPVPTYDYQLYLPSSSSVAGIKRKFGRAGDEGEDDNDGGGGGGGGGEGAEDALYDYANPATGARSFRYDRVRRYETFHQSGEAAEPYAENVALALHDGAGEDGAGARQKAAYYYPIAQRTYIRSFRKDKVASMLGGARAPDLEEDRETVDTLEVRIADPDEDMRAHVAEHLAKFDPLGAEVEG</sequence>
<feature type="region of interest" description="Disordered" evidence="4">
    <location>
        <begin position="333"/>
        <end position="359"/>
    </location>
</feature>
<dbReference type="PANTHER" id="PTHR23188:SF12">
    <property type="entry name" value="RNA POLYMERASE II-ASSOCIATED FACTOR 1 HOMOLOG"/>
    <property type="match status" value="1"/>
</dbReference>
<dbReference type="GO" id="GO:0006368">
    <property type="term" value="P:transcription elongation by RNA polymerase II"/>
    <property type="evidence" value="ECO:0007669"/>
    <property type="project" value="InterPro"/>
</dbReference>
<dbReference type="GO" id="GO:0016593">
    <property type="term" value="C:Cdc73/Paf1 complex"/>
    <property type="evidence" value="ECO:0007669"/>
    <property type="project" value="InterPro"/>
</dbReference>
<evidence type="ECO:0000256" key="3">
    <source>
        <dbReference type="ARBA" id="ARBA00023242"/>
    </source>
</evidence>
<evidence type="ECO:0000256" key="2">
    <source>
        <dbReference type="ARBA" id="ARBA00007560"/>
    </source>
</evidence>
<dbReference type="Proteomes" id="UP000799766">
    <property type="component" value="Unassembled WGS sequence"/>
</dbReference>
<dbReference type="EMBL" id="MU001679">
    <property type="protein sequence ID" value="KAF2457947.1"/>
    <property type="molecule type" value="Genomic_DNA"/>
</dbReference>
<organism evidence="5 6">
    <name type="scientific">Lineolata rhizophorae</name>
    <dbReference type="NCBI Taxonomy" id="578093"/>
    <lineage>
        <taxon>Eukaryota</taxon>
        <taxon>Fungi</taxon>
        <taxon>Dikarya</taxon>
        <taxon>Ascomycota</taxon>
        <taxon>Pezizomycotina</taxon>
        <taxon>Dothideomycetes</taxon>
        <taxon>Dothideomycetes incertae sedis</taxon>
        <taxon>Lineolatales</taxon>
        <taxon>Lineolataceae</taxon>
        <taxon>Lineolata</taxon>
    </lineage>
</organism>
<proteinExistence type="inferred from homology"/>
<dbReference type="GO" id="GO:0003682">
    <property type="term" value="F:chromatin binding"/>
    <property type="evidence" value="ECO:0007669"/>
    <property type="project" value="TreeGrafter"/>
</dbReference>
<evidence type="ECO:0000256" key="4">
    <source>
        <dbReference type="SAM" id="MobiDB-lite"/>
    </source>
</evidence>
<gene>
    <name evidence="5" type="ORF">BDY21DRAFT_414894</name>
</gene>
<dbReference type="GO" id="GO:0000993">
    <property type="term" value="F:RNA polymerase II complex binding"/>
    <property type="evidence" value="ECO:0007669"/>
    <property type="project" value="TreeGrafter"/>
</dbReference>
<keyword evidence="3" id="KW-0539">Nucleus</keyword>
<evidence type="ECO:0000313" key="5">
    <source>
        <dbReference type="EMBL" id="KAF2457947.1"/>
    </source>
</evidence>
<protein>
    <submittedName>
        <fullName evidence="5">Paf1-domain-containing protein</fullName>
    </submittedName>
</protein>
<reference evidence="5" key="1">
    <citation type="journal article" date="2020" name="Stud. Mycol.">
        <title>101 Dothideomycetes genomes: a test case for predicting lifestyles and emergence of pathogens.</title>
        <authorList>
            <person name="Haridas S."/>
            <person name="Albert R."/>
            <person name="Binder M."/>
            <person name="Bloem J."/>
            <person name="Labutti K."/>
            <person name="Salamov A."/>
            <person name="Andreopoulos B."/>
            <person name="Baker S."/>
            <person name="Barry K."/>
            <person name="Bills G."/>
            <person name="Bluhm B."/>
            <person name="Cannon C."/>
            <person name="Castanera R."/>
            <person name="Culley D."/>
            <person name="Daum C."/>
            <person name="Ezra D."/>
            <person name="Gonzalez J."/>
            <person name="Henrissat B."/>
            <person name="Kuo A."/>
            <person name="Liang C."/>
            <person name="Lipzen A."/>
            <person name="Lutzoni F."/>
            <person name="Magnuson J."/>
            <person name="Mondo S."/>
            <person name="Nolan M."/>
            <person name="Ohm R."/>
            <person name="Pangilinan J."/>
            <person name="Park H.-J."/>
            <person name="Ramirez L."/>
            <person name="Alfaro M."/>
            <person name="Sun H."/>
            <person name="Tritt A."/>
            <person name="Yoshinaga Y."/>
            <person name="Zwiers L.-H."/>
            <person name="Turgeon B."/>
            <person name="Goodwin S."/>
            <person name="Spatafora J."/>
            <person name="Crous P."/>
            <person name="Grigoriev I."/>
        </authorList>
    </citation>
    <scope>NUCLEOTIDE SEQUENCE</scope>
    <source>
        <strain evidence="5">ATCC 16933</strain>
    </source>
</reference>
<evidence type="ECO:0000313" key="6">
    <source>
        <dbReference type="Proteomes" id="UP000799766"/>
    </source>
</evidence>
<dbReference type="InterPro" id="IPR007133">
    <property type="entry name" value="RNA_pol_II-assoc_Paf1"/>
</dbReference>
<comment type="subcellular location">
    <subcellularLocation>
        <location evidence="1">Nucleus</location>
    </subcellularLocation>
</comment>